<comment type="pathway">
    <text evidence="1 8">Cofactor biosynthesis; tetrahydrofolate biosynthesis; 5,6,7,8-tetrahydrofolate from 7,8-dihydrofolate: step 1/1.</text>
</comment>
<evidence type="ECO:0000256" key="7">
    <source>
        <dbReference type="ARBA" id="ARBA00025067"/>
    </source>
</evidence>
<accession>A0ABY6M275</accession>
<dbReference type="Gene3D" id="3.40.430.10">
    <property type="entry name" value="Dihydrofolate Reductase, subunit A"/>
    <property type="match status" value="1"/>
</dbReference>
<keyword evidence="5 8" id="KW-0521">NADP</keyword>
<keyword evidence="6 8" id="KW-0560">Oxidoreductase</keyword>
<comment type="catalytic activity">
    <reaction evidence="8">
        <text>(6S)-5,6,7,8-tetrahydrofolate + NADP(+) = 7,8-dihydrofolate + NADPH + H(+)</text>
        <dbReference type="Rhea" id="RHEA:15009"/>
        <dbReference type="ChEBI" id="CHEBI:15378"/>
        <dbReference type="ChEBI" id="CHEBI:57451"/>
        <dbReference type="ChEBI" id="CHEBI:57453"/>
        <dbReference type="ChEBI" id="CHEBI:57783"/>
        <dbReference type="ChEBI" id="CHEBI:58349"/>
        <dbReference type="EC" id="1.5.1.3"/>
    </reaction>
</comment>
<dbReference type="InterPro" id="IPR024072">
    <property type="entry name" value="DHFR-like_dom_sf"/>
</dbReference>
<dbReference type="Pfam" id="PF00186">
    <property type="entry name" value="DHFR_1"/>
    <property type="match status" value="1"/>
</dbReference>
<dbReference type="RefSeq" id="WP_264433817.1">
    <property type="nucleotide sequence ID" value="NZ_CP081495.1"/>
</dbReference>
<proteinExistence type="inferred from homology"/>
<evidence type="ECO:0000256" key="1">
    <source>
        <dbReference type="ARBA" id="ARBA00004903"/>
    </source>
</evidence>
<evidence type="ECO:0000313" key="11">
    <source>
        <dbReference type="Proteomes" id="UP001163328"/>
    </source>
</evidence>
<comment type="similarity">
    <text evidence="2 8">Belongs to the dihydrofolate reductase family.</text>
</comment>
<organism evidence="10 11">
    <name type="scientific">Flavobacterium agricola</name>
    <dbReference type="NCBI Taxonomy" id="2870839"/>
    <lineage>
        <taxon>Bacteria</taxon>
        <taxon>Pseudomonadati</taxon>
        <taxon>Bacteroidota</taxon>
        <taxon>Flavobacteriia</taxon>
        <taxon>Flavobacteriales</taxon>
        <taxon>Flavobacteriaceae</taxon>
        <taxon>Flavobacterium</taxon>
    </lineage>
</organism>
<protein>
    <recommendedName>
        <fullName evidence="3 8">Dihydrofolate reductase</fullName>
        <ecNumber evidence="3 8">1.5.1.3</ecNumber>
    </recommendedName>
</protein>
<feature type="domain" description="DHFR" evidence="9">
    <location>
        <begin position="1"/>
        <end position="160"/>
    </location>
</feature>
<evidence type="ECO:0000313" key="10">
    <source>
        <dbReference type="EMBL" id="UYW01348.1"/>
    </source>
</evidence>
<dbReference type="Proteomes" id="UP001163328">
    <property type="component" value="Chromosome"/>
</dbReference>
<evidence type="ECO:0000256" key="5">
    <source>
        <dbReference type="ARBA" id="ARBA00022857"/>
    </source>
</evidence>
<reference evidence="10" key="1">
    <citation type="submission" date="2021-08" db="EMBL/GenBank/DDBJ databases">
        <title>Flavobacterium sp. strain CC-SYL302.</title>
        <authorList>
            <person name="Lin S.-Y."/>
            <person name="Lee T.-H."/>
            <person name="Young C.-C."/>
        </authorList>
    </citation>
    <scope>NUCLEOTIDE SEQUENCE</scope>
    <source>
        <strain evidence="10">CC-SYL302</strain>
    </source>
</reference>
<dbReference type="PANTHER" id="PTHR48069:SF3">
    <property type="entry name" value="DIHYDROFOLATE REDUCTASE"/>
    <property type="match status" value="1"/>
</dbReference>
<dbReference type="EMBL" id="CP081495">
    <property type="protein sequence ID" value="UYW01348.1"/>
    <property type="molecule type" value="Genomic_DNA"/>
</dbReference>
<keyword evidence="11" id="KW-1185">Reference proteome</keyword>
<evidence type="ECO:0000256" key="2">
    <source>
        <dbReference type="ARBA" id="ARBA00009539"/>
    </source>
</evidence>
<dbReference type="PRINTS" id="PR00070">
    <property type="entry name" value="DHFR"/>
</dbReference>
<evidence type="ECO:0000256" key="6">
    <source>
        <dbReference type="ARBA" id="ARBA00023002"/>
    </source>
</evidence>
<sequence length="161" mass="18719">MIILIAAVANNLALGKNNSMMWHLPNDFKHFKNKTYNHKIVMGRKTFESLPGVLPNRQHIIVTRDNAYQAPESCWIASDLETVLKSYPNETIYVIGGGEIYKQALPFAHKIELTKVDYSFEDADTFFPEINYDQWQTIAHEKHEKDSKHAFDYEFITLVRK</sequence>
<evidence type="ECO:0000256" key="3">
    <source>
        <dbReference type="ARBA" id="ARBA00012856"/>
    </source>
</evidence>
<gene>
    <name evidence="10" type="ORF">K5I29_13075</name>
</gene>
<comment type="function">
    <text evidence="7 8">Key enzyme in folate metabolism. Catalyzes an essential reaction for de novo glycine and purine synthesis, and for DNA precursor synthesis.</text>
</comment>
<dbReference type="PANTHER" id="PTHR48069">
    <property type="entry name" value="DIHYDROFOLATE REDUCTASE"/>
    <property type="match status" value="1"/>
</dbReference>
<evidence type="ECO:0000256" key="8">
    <source>
        <dbReference type="PIRNR" id="PIRNR000194"/>
    </source>
</evidence>
<dbReference type="CDD" id="cd00209">
    <property type="entry name" value="DHFR"/>
    <property type="match status" value="1"/>
</dbReference>
<name>A0ABY6M275_9FLAO</name>
<dbReference type="SUPFAM" id="SSF53597">
    <property type="entry name" value="Dihydrofolate reductase-like"/>
    <property type="match status" value="1"/>
</dbReference>
<dbReference type="InterPro" id="IPR012259">
    <property type="entry name" value="DHFR"/>
</dbReference>
<keyword evidence="4 8" id="KW-0554">One-carbon metabolism</keyword>
<dbReference type="PROSITE" id="PS51330">
    <property type="entry name" value="DHFR_2"/>
    <property type="match status" value="1"/>
</dbReference>
<dbReference type="InterPro" id="IPR001796">
    <property type="entry name" value="DHFR_dom"/>
</dbReference>
<dbReference type="PIRSF" id="PIRSF000194">
    <property type="entry name" value="DHFR"/>
    <property type="match status" value="1"/>
</dbReference>
<evidence type="ECO:0000256" key="4">
    <source>
        <dbReference type="ARBA" id="ARBA00022563"/>
    </source>
</evidence>
<evidence type="ECO:0000259" key="9">
    <source>
        <dbReference type="PROSITE" id="PS51330"/>
    </source>
</evidence>
<dbReference type="EC" id="1.5.1.3" evidence="3 8"/>